<proteinExistence type="predicted"/>
<dbReference type="OrthoDB" id="6194834at2"/>
<keyword evidence="2" id="KW-1185">Reference proteome</keyword>
<sequence length="77" mass="8981">MTVKDHEMVEVWKISEYLVKQGQNGGFQRDDGKEGWHLGKRRETANALVCKKGNVTTSVSYRHCTRYCTIIFFVNER</sequence>
<dbReference type="EMBL" id="QVTD01000022">
    <property type="protein sequence ID" value="RFU60772.1"/>
    <property type="molecule type" value="Genomic_DNA"/>
</dbReference>
<dbReference type="AlphaFoldDB" id="A0A372L6P5"/>
<dbReference type="RefSeq" id="WP_117324409.1">
    <property type="nucleotide sequence ID" value="NZ_QVTD01000022.1"/>
</dbReference>
<evidence type="ECO:0000313" key="1">
    <source>
        <dbReference type="EMBL" id="RFU60772.1"/>
    </source>
</evidence>
<dbReference type="Proteomes" id="UP000262939">
    <property type="component" value="Unassembled WGS sequence"/>
</dbReference>
<organism evidence="1 2">
    <name type="scientific">Peribacillus glennii</name>
    <dbReference type="NCBI Taxonomy" id="2303991"/>
    <lineage>
        <taxon>Bacteria</taxon>
        <taxon>Bacillati</taxon>
        <taxon>Bacillota</taxon>
        <taxon>Bacilli</taxon>
        <taxon>Bacillales</taxon>
        <taxon>Bacillaceae</taxon>
        <taxon>Peribacillus</taxon>
    </lineage>
</organism>
<evidence type="ECO:0000313" key="2">
    <source>
        <dbReference type="Proteomes" id="UP000262939"/>
    </source>
</evidence>
<gene>
    <name evidence="1" type="ORF">D0466_20695</name>
</gene>
<accession>A0A372L6P5</accession>
<reference evidence="1 2" key="1">
    <citation type="submission" date="2018-08" db="EMBL/GenBank/DDBJ databases">
        <title>Bacillus chawlae sp. nov., Bacillus glennii sp. nov., and Bacillus saganii sp. nov. Isolated from the Vehicle Assembly Building at Kennedy Space Center where the Viking Spacecraft were Assembled.</title>
        <authorList>
            <person name="Seuylemezian A."/>
            <person name="Vaishampayan P."/>
        </authorList>
    </citation>
    <scope>NUCLEOTIDE SEQUENCE [LARGE SCALE GENOMIC DNA]</scope>
    <source>
        <strain evidence="1 2">V44-8</strain>
    </source>
</reference>
<comment type="caution">
    <text evidence="1">The sequence shown here is derived from an EMBL/GenBank/DDBJ whole genome shotgun (WGS) entry which is preliminary data.</text>
</comment>
<protein>
    <submittedName>
        <fullName evidence="1">Uncharacterized protein</fullName>
    </submittedName>
</protein>
<name>A0A372L6P5_9BACI</name>